<organism evidence="2 3">
    <name type="scientific">Hordeum vulgare subsp. vulgare</name>
    <name type="common">Domesticated barley</name>
    <dbReference type="NCBI Taxonomy" id="112509"/>
    <lineage>
        <taxon>Eukaryota</taxon>
        <taxon>Viridiplantae</taxon>
        <taxon>Streptophyta</taxon>
        <taxon>Embryophyta</taxon>
        <taxon>Tracheophyta</taxon>
        <taxon>Spermatophyta</taxon>
        <taxon>Magnoliopsida</taxon>
        <taxon>Liliopsida</taxon>
        <taxon>Poales</taxon>
        <taxon>Poaceae</taxon>
        <taxon>BOP clade</taxon>
        <taxon>Pooideae</taxon>
        <taxon>Triticodae</taxon>
        <taxon>Triticeae</taxon>
        <taxon>Hordeinae</taxon>
        <taxon>Hordeum</taxon>
    </lineage>
</organism>
<evidence type="ECO:0000313" key="2">
    <source>
        <dbReference type="EnsemblPlants" id="HORVU.MOREX.r3.7HG0659220.1"/>
    </source>
</evidence>
<name>A0A8I6YSQ7_HORVV</name>
<dbReference type="PANTHER" id="PTHR48143">
    <property type="entry name" value="ZINC FINGER GRF-TYPE DOMAIN-CONTAINING PROTEIN"/>
    <property type="match status" value="1"/>
</dbReference>
<sequence length="199" mass="23788">MSLPCSDQSIRPRKMQSASLPRGVEAVRCWCGDVCKVKEVTYFSDWLGMKFFMCANYESDPPESISAYVRPPSPPPLCMYYRWIDTEMPDWTVTEIRERGRRAWASLDLEERREKAEAEEKAEQKKEWEDYCVEQRDFLDEMKRKNQEEKLRLEEVYRQREHAREAERERKRERARAAKAAEEAGDGKGKYPKYPRWTQ</sequence>
<protein>
    <submittedName>
        <fullName evidence="2">Uncharacterized protein</fullName>
    </submittedName>
</protein>
<evidence type="ECO:0000256" key="1">
    <source>
        <dbReference type="SAM" id="MobiDB-lite"/>
    </source>
</evidence>
<keyword evidence="3" id="KW-1185">Reference proteome</keyword>
<dbReference type="PANTHER" id="PTHR48143:SF1">
    <property type="entry name" value="ZINC FINGER GRF-TYPE DOMAIN-CONTAINING PROTEIN"/>
    <property type="match status" value="1"/>
</dbReference>
<feature type="compositionally biased region" description="Basic and acidic residues" evidence="1">
    <location>
        <begin position="155"/>
        <end position="189"/>
    </location>
</feature>
<reference evidence="3" key="1">
    <citation type="journal article" date="2012" name="Nature">
        <title>A physical, genetic and functional sequence assembly of the barley genome.</title>
        <authorList>
            <consortium name="The International Barley Genome Sequencing Consortium"/>
            <person name="Mayer K.F."/>
            <person name="Waugh R."/>
            <person name="Brown J.W."/>
            <person name="Schulman A."/>
            <person name="Langridge P."/>
            <person name="Platzer M."/>
            <person name="Fincher G.B."/>
            <person name="Muehlbauer G.J."/>
            <person name="Sato K."/>
            <person name="Close T.J."/>
            <person name="Wise R.P."/>
            <person name="Stein N."/>
        </authorList>
    </citation>
    <scope>NUCLEOTIDE SEQUENCE [LARGE SCALE GENOMIC DNA]</scope>
    <source>
        <strain evidence="3">cv. Morex</strain>
    </source>
</reference>
<reference evidence="2" key="3">
    <citation type="submission" date="2022-01" db="UniProtKB">
        <authorList>
            <consortium name="EnsemblPlants"/>
        </authorList>
    </citation>
    <scope>IDENTIFICATION</scope>
    <source>
        <strain evidence="2">subsp. vulgare</strain>
    </source>
</reference>
<proteinExistence type="predicted"/>
<evidence type="ECO:0000313" key="3">
    <source>
        <dbReference type="Proteomes" id="UP000011116"/>
    </source>
</evidence>
<feature type="region of interest" description="Disordered" evidence="1">
    <location>
        <begin position="155"/>
        <end position="199"/>
    </location>
</feature>
<accession>A0A8I6YSQ7</accession>
<dbReference type="EnsemblPlants" id="HORVU.MOREX.r3.7HG0659220.1">
    <property type="protein sequence ID" value="HORVU.MOREX.r3.7HG0659220.1"/>
    <property type="gene ID" value="HORVU.MOREX.r3.7HG0659220"/>
</dbReference>
<dbReference type="AlphaFoldDB" id="A0A8I6YSQ7"/>
<dbReference type="Gramene" id="HORVU.MOREX.r3.7HG0659220.1">
    <property type="protein sequence ID" value="HORVU.MOREX.r3.7HG0659220.1"/>
    <property type="gene ID" value="HORVU.MOREX.r3.7HG0659220"/>
</dbReference>
<dbReference type="Proteomes" id="UP000011116">
    <property type="component" value="Chromosome 7H"/>
</dbReference>
<reference evidence="2" key="2">
    <citation type="submission" date="2020-10" db="EMBL/GenBank/DDBJ databases">
        <authorList>
            <person name="Scholz U."/>
            <person name="Mascher M."/>
            <person name="Fiebig A."/>
        </authorList>
    </citation>
    <scope>NUCLEOTIDE SEQUENCE [LARGE SCALE GENOMIC DNA]</scope>
    <source>
        <strain evidence="2">cv. Morex</strain>
    </source>
</reference>